<sequence>MHSYGGIMGSEACHGLDRPTRRNSGRPGGVVRLIFCAAFLIPEGTSLFDTLQGRHPPWLTISNDGLMVKPHRPRDVFYNDLDEKAAEEAVLQLKHHSYRTFHSKVTYAAWRDIPVTYVLCELDNAISLAAQQEMIDVSKVQAAVEHINAGHSPFLSKPDIVTKILTRSAGECF</sequence>
<comment type="caution">
    <text evidence="2">The sequence shown here is derived from an EMBL/GenBank/DDBJ whole genome shotgun (WGS) entry which is preliminary data.</text>
</comment>
<feature type="domain" description="AB hydrolase-1" evidence="1">
    <location>
        <begin position="1"/>
        <end position="161"/>
    </location>
</feature>
<evidence type="ECO:0000313" key="2">
    <source>
        <dbReference type="EMBL" id="OLN95259.1"/>
    </source>
</evidence>
<dbReference type="PANTHER" id="PTHR37017">
    <property type="entry name" value="AB HYDROLASE-1 DOMAIN-CONTAINING PROTEIN-RELATED"/>
    <property type="match status" value="1"/>
</dbReference>
<dbReference type="InterPro" id="IPR000073">
    <property type="entry name" value="AB_hydrolase_1"/>
</dbReference>
<dbReference type="EMBL" id="MPGH01000038">
    <property type="protein sequence ID" value="OLN95259.1"/>
    <property type="molecule type" value="Genomic_DNA"/>
</dbReference>
<organism evidence="2 3">
    <name type="scientific">Colletotrichum chlorophyti</name>
    <dbReference type="NCBI Taxonomy" id="708187"/>
    <lineage>
        <taxon>Eukaryota</taxon>
        <taxon>Fungi</taxon>
        <taxon>Dikarya</taxon>
        <taxon>Ascomycota</taxon>
        <taxon>Pezizomycotina</taxon>
        <taxon>Sordariomycetes</taxon>
        <taxon>Hypocreomycetidae</taxon>
        <taxon>Glomerellales</taxon>
        <taxon>Glomerellaceae</taxon>
        <taxon>Colletotrichum</taxon>
    </lineage>
</organism>
<dbReference type="Pfam" id="PF12697">
    <property type="entry name" value="Abhydrolase_6"/>
    <property type="match status" value="1"/>
</dbReference>
<dbReference type="SUPFAM" id="SSF53474">
    <property type="entry name" value="alpha/beta-Hydrolases"/>
    <property type="match status" value="1"/>
</dbReference>
<dbReference type="STRING" id="708187.A0A1Q8S1C8"/>
<dbReference type="Proteomes" id="UP000186583">
    <property type="component" value="Unassembled WGS sequence"/>
</dbReference>
<dbReference type="PANTHER" id="PTHR37017:SF11">
    <property type="entry name" value="ESTERASE_LIPASE_THIOESTERASE DOMAIN-CONTAINING PROTEIN"/>
    <property type="match status" value="1"/>
</dbReference>
<gene>
    <name evidence="2" type="ORF">CCHL11_08118</name>
</gene>
<evidence type="ECO:0000313" key="3">
    <source>
        <dbReference type="Proteomes" id="UP000186583"/>
    </source>
</evidence>
<protein>
    <recommendedName>
        <fullName evidence="1">AB hydrolase-1 domain-containing protein</fullName>
    </recommendedName>
</protein>
<dbReference type="OrthoDB" id="408373at2759"/>
<proteinExistence type="predicted"/>
<evidence type="ECO:0000259" key="1">
    <source>
        <dbReference type="Pfam" id="PF12697"/>
    </source>
</evidence>
<dbReference type="InterPro" id="IPR029058">
    <property type="entry name" value="AB_hydrolase_fold"/>
</dbReference>
<reference evidence="2 3" key="1">
    <citation type="submission" date="2016-11" db="EMBL/GenBank/DDBJ databases">
        <title>Draft Genome Assembly of Colletotrichum chlorophyti a pathogen of herbaceous plants.</title>
        <authorList>
            <person name="Gan P."/>
            <person name="Narusaka M."/>
            <person name="Tsushima A."/>
            <person name="Narusaka Y."/>
            <person name="Takano Y."/>
            <person name="Shirasu K."/>
        </authorList>
    </citation>
    <scope>NUCLEOTIDE SEQUENCE [LARGE SCALE GENOMIC DNA]</scope>
    <source>
        <strain evidence="2 3">NTL11</strain>
    </source>
</reference>
<keyword evidence="3" id="KW-1185">Reference proteome</keyword>
<dbReference type="Gene3D" id="3.40.50.1820">
    <property type="entry name" value="alpha/beta hydrolase"/>
    <property type="match status" value="1"/>
</dbReference>
<dbReference type="AlphaFoldDB" id="A0A1Q8S1C8"/>
<accession>A0A1Q8S1C8</accession>
<name>A0A1Q8S1C8_9PEZI</name>
<dbReference type="InterPro" id="IPR052897">
    <property type="entry name" value="Sec-Metab_Biosynth_Hydrolase"/>
</dbReference>